<feature type="compositionally biased region" description="Basic and acidic residues" evidence="1">
    <location>
        <begin position="224"/>
        <end position="239"/>
    </location>
</feature>
<dbReference type="EMBL" id="JAKOGI010000554">
    <property type="protein sequence ID" value="KAJ8433204.1"/>
    <property type="molecule type" value="Genomic_DNA"/>
</dbReference>
<feature type="region of interest" description="Disordered" evidence="1">
    <location>
        <begin position="224"/>
        <end position="245"/>
    </location>
</feature>
<feature type="region of interest" description="Disordered" evidence="1">
    <location>
        <begin position="176"/>
        <end position="205"/>
    </location>
</feature>
<accession>A0A9Q1JY27</accession>
<feature type="region of interest" description="Disordered" evidence="1">
    <location>
        <begin position="1"/>
        <end position="42"/>
    </location>
</feature>
<proteinExistence type="predicted"/>
<feature type="compositionally biased region" description="Polar residues" evidence="1">
    <location>
        <begin position="184"/>
        <end position="195"/>
    </location>
</feature>
<keyword evidence="3" id="KW-1185">Reference proteome</keyword>
<gene>
    <name evidence="2" type="ORF">Cgig2_004336</name>
</gene>
<evidence type="ECO:0000313" key="2">
    <source>
        <dbReference type="EMBL" id="KAJ8433204.1"/>
    </source>
</evidence>
<dbReference type="AlphaFoldDB" id="A0A9Q1JY27"/>
<organism evidence="2 3">
    <name type="scientific">Carnegiea gigantea</name>
    <dbReference type="NCBI Taxonomy" id="171969"/>
    <lineage>
        <taxon>Eukaryota</taxon>
        <taxon>Viridiplantae</taxon>
        <taxon>Streptophyta</taxon>
        <taxon>Embryophyta</taxon>
        <taxon>Tracheophyta</taxon>
        <taxon>Spermatophyta</taxon>
        <taxon>Magnoliopsida</taxon>
        <taxon>eudicotyledons</taxon>
        <taxon>Gunneridae</taxon>
        <taxon>Pentapetalae</taxon>
        <taxon>Caryophyllales</taxon>
        <taxon>Cactineae</taxon>
        <taxon>Cactaceae</taxon>
        <taxon>Cactoideae</taxon>
        <taxon>Echinocereeae</taxon>
        <taxon>Carnegiea</taxon>
    </lineage>
</organism>
<name>A0A9Q1JY27_9CARY</name>
<sequence>MEMENKKATGEWRWRRRRSTRGTEAGNKKPRRRNENWRSGQGVESGECDALIEAWRDSVGSVTTAPSDDYPTLLPSPLYDLPKHSHRSHHLRAFLLPTDLDGSPSNYPSSKGQRLYEPSPGLLSSEWEVSVVVLSMKCLFCPESLVINVSAPKVTTVSIPGSPPIVVISDLNPSGQDIGPMACQDSNPSNRSPTALATDLGQDSDLPIDEDDDMDIFLNLEGSEDHQHCSDSSKKRRLEEDEEHSSSYTYLVNATTIPILGRPYTWKSRAWGHLIYEKLDRDIGQSDWNTNYPNAIIAHGPFTYSDHCFLLLITQAISTRQKQPPF</sequence>
<evidence type="ECO:0000313" key="3">
    <source>
        <dbReference type="Proteomes" id="UP001153076"/>
    </source>
</evidence>
<comment type="caution">
    <text evidence="2">The sequence shown here is derived from an EMBL/GenBank/DDBJ whole genome shotgun (WGS) entry which is preliminary data.</text>
</comment>
<dbReference type="Proteomes" id="UP001153076">
    <property type="component" value="Unassembled WGS sequence"/>
</dbReference>
<reference evidence="2" key="1">
    <citation type="submission" date="2022-04" db="EMBL/GenBank/DDBJ databases">
        <title>Carnegiea gigantea Genome sequencing and assembly v2.</title>
        <authorList>
            <person name="Copetti D."/>
            <person name="Sanderson M.J."/>
            <person name="Burquez A."/>
            <person name="Wojciechowski M.F."/>
        </authorList>
    </citation>
    <scope>NUCLEOTIDE SEQUENCE</scope>
    <source>
        <strain evidence="2">SGP5-SGP5p</strain>
        <tissue evidence="2">Aerial part</tissue>
    </source>
</reference>
<feature type="compositionally biased region" description="Basic and acidic residues" evidence="1">
    <location>
        <begin position="1"/>
        <end position="13"/>
    </location>
</feature>
<evidence type="ECO:0000256" key="1">
    <source>
        <dbReference type="SAM" id="MobiDB-lite"/>
    </source>
</evidence>
<protein>
    <submittedName>
        <fullName evidence="2">Uncharacterized protein</fullName>
    </submittedName>
</protein>